<evidence type="ECO:0000256" key="7">
    <source>
        <dbReference type="ARBA" id="ARBA00019373"/>
    </source>
</evidence>
<evidence type="ECO:0000256" key="23">
    <source>
        <dbReference type="ARBA" id="ARBA00033406"/>
    </source>
</evidence>
<dbReference type="EMBL" id="CP017269">
    <property type="protein sequence ID" value="AOT68244.1"/>
    <property type="molecule type" value="Genomic_DNA"/>
</dbReference>
<dbReference type="AlphaFoldDB" id="A0A1D8GBG2"/>
<dbReference type="PANTHER" id="PTHR46382:SF1">
    <property type="entry name" value="PHOSPHATIDATE CYTIDYLYLTRANSFERASE"/>
    <property type="match status" value="1"/>
</dbReference>
<dbReference type="Pfam" id="PF01148">
    <property type="entry name" value="CTP_transf_1"/>
    <property type="match status" value="1"/>
</dbReference>
<keyword evidence="17" id="KW-1208">Phospholipid metabolism</keyword>
<evidence type="ECO:0000256" key="11">
    <source>
        <dbReference type="ARBA" id="ARBA00022692"/>
    </source>
</evidence>
<keyword evidence="16" id="KW-0594">Phospholipid biosynthesis</keyword>
<evidence type="ECO:0000256" key="15">
    <source>
        <dbReference type="ARBA" id="ARBA00023136"/>
    </source>
</evidence>
<keyword evidence="14" id="KW-0443">Lipid metabolism</keyword>
<sequence length="264" mass="29463">MFVRILSAIIGIPLLLFIVITGGTLLKLSVGIMACIGLNEFFNAFQNIGMKPLKKIGFISAVLLLLLTYRWTIVEIMMFWIFCSMLMVLVVNLFSCKVDVNDSAVTVLGIFYVVFFMFHIVFVSDITTYSYLIWMIFLSAFATDTFAYFTGYFFGSRKLCPTISPKKTVEGSIGGVVGSILSSAAFAYFFNIDLIVHCMIMGFVGSIFAQIGDLTASSFKRYVGIKDYGKIMPGHGGVLDRFDSILFTAPTVYYYILFFLVGLK</sequence>
<keyword evidence="9" id="KW-0444">Lipid biosynthesis</keyword>
<comment type="similarity">
    <text evidence="5">Belongs to the CDS family.</text>
</comment>
<evidence type="ECO:0000313" key="25">
    <source>
        <dbReference type="EMBL" id="AOT68244.1"/>
    </source>
</evidence>
<keyword evidence="13 24" id="KW-1133">Transmembrane helix</keyword>
<keyword evidence="11 24" id="KW-0812">Transmembrane</keyword>
<evidence type="ECO:0000256" key="17">
    <source>
        <dbReference type="ARBA" id="ARBA00023264"/>
    </source>
</evidence>
<keyword evidence="12 25" id="KW-0548">Nucleotidyltransferase</keyword>
<proteinExistence type="inferred from homology"/>
<evidence type="ECO:0000256" key="10">
    <source>
        <dbReference type="ARBA" id="ARBA00022679"/>
    </source>
</evidence>
<comment type="catalytic activity">
    <reaction evidence="1">
        <text>a 1,2-diacyl-sn-glycero-3-phosphate + CTP + H(+) = a CDP-1,2-diacyl-sn-glycerol + diphosphate</text>
        <dbReference type="Rhea" id="RHEA:16229"/>
        <dbReference type="ChEBI" id="CHEBI:15378"/>
        <dbReference type="ChEBI" id="CHEBI:33019"/>
        <dbReference type="ChEBI" id="CHEBI:37563"/>
        <dbReference type="ChEBI" id="CHEBI:58332"/>
        <dbReference type="ChEBI" id="CHEBI:58608"/>
        <dbReference type="EC" id="2.7.7.41"/>
    </reaction>
</comment>
<feature type="transmembrane region" description="Helical" evidence="24">
    <location>
        <begin position="103"/>
        <end position="123"/>
    </location>
</feature>
<evidence type="ECO:0000256" key="22">
    <source>
        <dbReference type="ARBA" id="ARBA00032743"/>
    </source>
</evidence>
<evidence type="ECO:0000256" key="8">
    <source>
        <dbReference type="ARBA" id="ARBA00022475"/>
    </source>
</evidence>
<dbReference type="STRING" id="1424294.Gferi_00770"/>
<accession>A0A1D8GBG2</accession>
<dbReference type="GO" id="GO:0005886">
    <property type="term" value="C:plasma membrane"/>
    <property type="evidence" value="ECO:0007669"/>
    <property type="project" value="UniProtKB-SubCell"/>
</dbReference>
<evidence type="ECO:0000256" key="5">
    <source>
        <dbReference type="ARBA" id="ARBA00010185"/>
    </source>
</evidence>
<comment type="pathway">
    <text evidence="4">Lipid metabolism.</text>
</comment>
<dbReference type="GO" id="GO:0016024">
    <property type="term" value="P:CDP-diacylglycerol biosynthetic process"/>
    <property type="evidence" value="ECO:0007669"/>
    <property type="project" value="TreeGrafter"/>
</dbReference>
<evidence type="ECO:0000256" key="18">
    <source>
        <dbReference type="ARBA" id="ARBA00029893"/>
    </source>
</evidence>
<evidence type="ECO:0000313" key="26">
    <source>
        <dbReference type="Proteomes" id="UP000095743"/>
    </source>
</evidence>
<evidence type="ECO:0000256" key="12">
    <source>
        <dbReference type="ARBA" id="ARBA00022695"/>
    </source>
</evidence>
<evidence type="ECO:0000256" key="3">
    <source>
        <dbReference type="ARBA" id="ARBA00005119"/>
    </source>
</evidence>
<feature type="transmembrane region" description="Helical" evidence="24">
    <location>
        <begin position="129"/>
        <end position="149"/>
    </location>
</feature>
<dbReference type="RefSeq" id="WP_069973797.1">
    <property type="nucleotide sequence ID" value="NZ_CP017269.1"/>
</dbReference>
<dbReference type="Proteomes" id="UP000095743">
    <property type="component" value="Chromosome"/>
</dbReference>
<keyword evidence="8" id="KW-1003">Cell membrane</keyword>
<evidence type="ECO:0000256" key="1">
    <source>
        <dbReference type="ARBA" id="ARBA00001698"/>
    </source>
</evidence>
<evidence type="ECO:0000256" key="2">
    <source>
        <dbReference type="ARBA" id="ARBA00004651"/>
    </source>
</evidence>
<keyword evidence="26" id="KW-1185">Reference proteome</keyword>
<evidence type="ECO:0000256" key="9">
    <source>
        <dbReference type="ARBA" id="ARBA00022516"/>
    </source>
</evidence>
<dbReference type="KEGG" id="gfe:Gferi_00770"/>
<comment type="pathway">
    <text evidence="3">Phospholipid metabolism; CDP-diacylglycerol biosynthesis; CDP-diacylglycerol from sn-glycerol 3-phosphate: step 3/3.</text>
</comment>
<feature type="transmembrane region" description="Helical" evidence="24">
    <location>
        <begin position="245"/>
        <end position="263"/>
    </location>
</feature>
<name>A0A1D8GBG2_9FIRM</name>
<organism evidence="25 26">
    <name type="scientific">Geosporobacter ferrireducens</name>
    <dbReference type="NCBI Taxonomy" id="1424294"/>
    <lineage>
        <taxon>Bacteria</taxon>
        <taxon>Bacillati</taxon>
        <taxon>Bacillota</taxon>
        <taxon>Clostridia</taxon>
        <taxon>Peptostreptococcales</taxon>
        <taxon>Thermotaleaceae</taxon>
        <taxon>Geosporobacter</taxon>
    </lineage>
</organism>
<reference evidence="25 26" key="1">
    <citation type="submission" date="2016-09" db="EMBL/GenBank/DDBJ databases">
        <title>Genomic analysis reveals versatility of anaerobic energy metabolism of Geosporobacter ferrireducens IRF9 of phylum Firmicutes.</title>
        <authorList>
            <person name="Kim S.-J."/>
        </authorList>
    </citation>
    <scope>NUCLEOTIDE SEQUENCE [LARGE SCALE GENOMIC DNA]</scope>
    <source>
        <strain evidence="25 26">IRF9</strain>
    </source>
</reference>
<evidence type="ECO:0000256" key="24">
    <source>
        <dbReference type="SAM" id="Phobius"/>
    </source>
</evidence>
<keyword evidence="15 24" id="KW-0472">Membrane</keyword>
<dbReference type="GO" id="GO:0004605">
    <property type="term" value="F:phosphatidate cytidylyltransferase activity"/>
    <property type="evidence" value="ECO:0007669"/>
    <property type="project" value="UniProtKB-EC"/>
</dbReference>
<gene>
    <name evidence="25" type="ORF">Gferi_00770</name>
</gene>
<feature type="transmembrane region" description="Helical" evidence="24">
    <location>
        <begin position="169"/>
        <end position="188"/>
    </location>
</feature>
<evidence type="ECO:0000256" key="20">
    <source>
        <dbReference type="ARBA" id="ARBA00032253"/>
    </source>
</evidence>
<comment type="subcellular location">
    <subcellularLocation>
        <location evidence="2">Cell membrane</location>
        <topology evidence="2">Multi-pass membrane protein</topology>
    </subcellularLocation>
</comment>
<feature type="transmembrane region" description="Helical" evidence="24">
    <location>
        <begin position="6"/>
        <end position="36"/>
    </location>
</feature>
<evidence type="ECO:0000256" key="19">
    <source>
        <dbReference type="ARBA" id="ARBA00031825"/>
    </source>
</evidence>
<keyword evidence="10 25" id="KW-0808">Transferase</keyword>
<evidence type="ECO:0000256" key="14">
    <source>
        <dbReference type="ARBA" id="ARBA00023098"/>
    </source>
</evidence>
<protein>
    <recommendedName>
        <fullName evidence="7">Phosphatidate cytidylyltransferase</fullName>
        <ecNumber evidence="6">2.7.7.41</ecNumber>
    </recommendedName>
    <alternativeName>
        <fullName evidence="20">CDP-DAG synthase</fullName>
    </alternativeName>
    <alternativeName>
        <fullName evidence="22">CDP-DG synthase</fullName>
    </alternativeName>
    <alternativeName>
        <fullName evidence="18">CDP-diacylglycerol synthase</fullName>
    </alternativeName>
    <alternativeName>
        <fullName evidence="21">CDP-diglyceride pyrophosphorylase</fullName>
    </alternativeName>
    <alternativeName>
        <fullName evidence="23">CDP-diglyceride synthase</fullName>
    </alternativeName>
    <alternativeName>
        <fullName evidence="19">CTP:phosphatidate cytidylyltransferase</fullName>
    </alternativeName>
</protein>
<evidence type="ECO:0000256" key="6">
    <source>
        <dbReference type="ARBA" id="ARBA00012487"/>
    </source>
</evidence>
<dbReference type="EC" id="2.7.7.41" evidence="6"/>
<evidence type="ECO:0000256" key="13">
    <source>
        <dbReference type="ARBA" id="ARBA00022989"/>
    </source>
</evidence>
<evidence type="ECO:0000256" key="16">
    <source>
        <dbReference type="ARBA" id="ARBA00023209"/>
    </source>
</evidence>
<dbReference type="OrthoDB" id="9799199at2"/>
<evidence type="ECO:0000256" key="21">
    <source>
        <dbReference type="ARBA" id="ARBA00032396"/>
    </source>
</evidence>
<dbReference type="PANTHER" id="PTHR46382">
    <property type="entry name" value="PHOSPHATIDATE CYTIDYLYLTRANSFERASE"/>
    <property type="match status" value="1"/>
</dbReference>
<feature type="transmembrane region" description="Helical" evidence="24">
    <location>
        <begin position="79"/>
        <end position="96"/>
    </location>
</feature>
<feature type="transmembrane region" description="Helical" evidence="24">
    <location>
        <begin position="56"/>
        <end position="73"/>
    </location>
</feature>
<evidence type="ECO:0000256" key="4">
    <source>
        <dbReference type="ARBA" id="ARBA00005189"/>
    </source>
</evidence>